<dbReference type="Proteomes" id="UP000789525">
    <property type="component" value="Unassembled WGS sequence"/>
</dbReference>
<name>A0ACA9KVG4_9GLOM</name>
<evidence type="ECO:0000313" key="1">
    <source>
        <dbReference type="EMBL" id="CAG8495663.1"/>
    </source>
</evidence>
<keyword evidence="2" id="KW-1185">Reference proteome</keyword>
<evidence type="ECO:0000313" key="2">
    <source>
        <dbReference type="Proteomes" id="UP000789525"/>
    </source>
</evidence>
<organism evidence="1 2">
    <name type="scientific">Acaulospora colombiana</name>
    <dbReference type="NCBI Taxonomy" id="27376"/>
    <lineage>
        <taxon>Eukaryota</taxon>
        <taxon>Fungi</taxon>
        <taxon>Fungi incertae sedis</taxon>
        <taxon>Mucoromycota</taxon>
        <taxon>Glomeromycotina</taxon>
        <taxon>Glomeromycetes</taxon>
        <taxon>Diversisporales</taxon>
        <taxon>Acaulosporaceae</taxon>
        <taxon>Acaulospora</taxon>
    </lineage>
</organism>
<accession>A0ACA9KVG4</accession>
<gene>
    <name evidence="1" type="ORF">ACOLOM_LOCUS2573</name>
</gene>
<dbReference type="EMBL" id="CAJVPT010003422">
    <property type="protein sequence ID" value="CAG8495663.1"/>
    <property type="molecule type" value="Genomic_DNA"/>
</dbReference>
<proteinExistence type="predicted"/>
<protein>
    <submittedName>
        <fullName evidence="1">15532_t:CDS:1</fullName>
    </submittedName>
</protein>
<sequence length="193" mass="22458">MSFPVTNKHEEYATYNIRYLRISERKVLPLILYVRPENTGWFNEVLFQEVLAALQKVIPKNLSKERKKKTSDKNVYRGTNLQMAYYFKPTETRHSILLKDKNYVFSSEESPDGDEDEDEEEKKPVLNITYQGFSIFRKTLVIIVEPLEGIIEFGSNVKVASSMSIDDYMGQQDYSSDVDRSDDRSTDQTITID</sequence>
<comment type="caution">
    <text evidence="1">The sequence shown here is derived from an EMBL/GenBank/DDBJ whole genome shotgun (WGS) entry which is preliminary data.</text>
</comment>
<reference evidence="1" key="1">
    <citation type="submission" date="2021-06" db="EMBL/GenBank/DDBJ databases">
        <authorList>
            <person name="Kallberg Y."/>
            <person name="Tangrot J."/>
            <person name="Rosling A."/>
        </authorList>
    </citation>
    <scope>NUCLEOTIDE SEQUENCE</scope>
    <source>
        <strain evidence="1">CL356</strain>
    </source>
</reference>